<dbReference type="GO" id="GO:0045087">
    <property type="term" value="P:innate immune response"/>
    <property type="evidence" value="ECO:0007669"/>
    <property type="project" value="UniProtKB-KW"/>
</dbReference>
<protein>
    <submittedName>
        <fullName evidence="10">Attacin 1</fullName>
    </submittedName>
</protein>
<proteinExistence type="evidence at transcript level"/>
<evidence type="ECO:0000256" key="2">
    <source>
        <dbReference type="ARBA" id="ARBA00007550"/>
    </source>
</evidence>
<evidence type="ECO:0000256" key="6">
    <source>
        <dbReference type="ARBA" id="ARBA00022859"/>
    </source>
</evidence>
<dbReference type="GO" id="GO:0005576">
    <property type="term" value="C:extracellular region"/>
    <property type="evidence" value="ECO:0007669"/>
    <property type="project" value="UniProtKB-SubCell"/>
</dbReference>
<dbReference type="AlphaFoldDB" id="A0A1P8NW75"/>
<dbReference type="InterPro" id="IPR005521">
    <property type="entry name" value="Attacin_C"/>
</dbReference>
<evidence type="ECO:0000313" key="10">
    <source>
        <dbReference type="EMBL" id="APX53001.1"/>
    </source>
</evidence>
<dbReference type="GO" id="GO:0042742">
    <property type="term" value="P:defense response to bacterium"/>
    <property type="evidence" value="ECO:0007669"/>
    <property type="project" value="UniProtKB-KW"/>
</dbReference>
<dbReference type="EMBL" id="KX254115">
    <property type="protein sequence ID" value="APX53001.1"/>
    <property type="molecule type" value="mRNA"/>
</dbReference>
<comment type="similarity">
    <text evidence="2">Belongs to the attacin/sarcotoxin-2 family.</text>
</comment>
<evidence type="ECO:0000259" key="9">
    <source>
        <dbReference type="Pfam" id="PF03769"/>
    </source>
</evidence>
<evidence type="ECO:0000256" key="8">
    <source>
        <dbReference type="SAM" id="SignalP"/>
    </source>
</evidence>
<keyword evidence="3" id="KW-0964">Secreted</keyword>
<reference evidence="10" key="1">
    <citation type="submission" date="2016-05" db="EMBL/GenBank/DDBJ databases">
        <authorList>
            <person name="Lavstsen T."/>
            <person name="Jespersen J.S."/>
        </authorList>
    </citation>
    <scope>NUCLEOTIDE SEQUENCE</scope>
</reference>
<keyword evidence="7" id="KW-0044">Antibiotic</keyword>
<keyword evidence="8" id="KW-0732">Signal</keyword>
<feature type="domain" description="Attacin C-terminal" evidence="9">
    <location>
        <begin position="44"/>
        <end position="145"/>
    </location>
</feature>
<organism evidence="10">
    <name type="scientific">Anatolica polita</name>
    <dbReference type="NCBI Taxonomy" id="442710"/>
    <lineage>
        <taxon>Eukaryota</taxon>
        <taxon>Metazoa</taxon>
        <taxon>Ecdysozoa</taxon>
        <taxon>Arthropoda</taxon>
        <taxon>Hexapoda</taxon>
        <taxon>Insecta</taxon>
        <taxon>Pterygota</taxon>
        <taxon>Neoptera</taxon>
        <taxon>Endopterygota</taxon>
        <taxon>Coleoptera</taxon>
        <taxon>Polyphaga</taxon>
        <taxon>Cucujiformia</taxon>
        <taxon>Tenebrionidae</taxon>
        <taxon>Pimeliinae</taxon>
        <taxon>Anatolica</taxon>
    </lineage>
</organism>
<keyword evidence="5" id="KW-0399">Innate immunity</keyword>
<dbReference type="Pfam" id="PF03769">
    <property type="entry name" value="Attacin_C"/>
    <property type="match status" value="1"/>
</dbReference>
<feature type="signal peptide" evidence="8">
    <location>
        <begin position="1"/>
        <end position="17"/>
    </location>
</feature>
<accession>A0A1P8NW75</accession>
<sequence length="151" mass="16633">MQKQILIVASCLAMVFADVMVPKQDPKDKPREINWKVEDGVLNAYGRGTVFKDDNHKVDAYALLNKNLLDKNQPTSYGGKIDYNHLNSNSGASLKVLNSGPYGTSVGAEGTYNLFKDRTSSVDVGAGYQQRFGGMFGRSEPQFNAFVRGNF</sequence>
<evidence type="ECO:0000256" key="7">
    <source>
        <dbReference type="ARBA" id="ARBA00023022"/>
    </source>
</evidence>
<evidence type="ECO:0000256" key="1">
    <source>
        <dbReference type="ARBA" id="ARBA00004613"/>
    </source>
</evidence>
<comment type="subcellular location">
    <subcellularLocation>
        <location evidence="1">Secreted</location>
    </subcellularLocation>
</comment>
<keyword evidence="4" id="KW-0929">Antimicrobial</keyword>
<evidence type="ECO:0000256" key="4">
    <source>
        <dbReference type="ARBA" id="ARBA00022529"/>
    </source>
</evidence>
<name>A0A1P8NW75_9CUCU</name>
<keyword evidence="6" id="KW-0391">Immunity</keyword>
<evidence type="ECO:0000256" key="3">
    <source>
        <dbReference type="ARBA" id="ARBA00022525"/>
    </source>
</evidence>
<evidence type="ECO:0000256" key="5">
    <source>
        <dbReference type="ARBA" id="ARBA00022588"/>
    </source>
</evidence>
<feature type="chain" id="PRO_5010173433" evidence="8">
    <location>
        <begin position="18"/>
        <end position="151"/>
    </location>
</feature>